<sequence length="90" mass="10173">MVSEYPELRRIGRLIYKAWEERPDAPTWAKANPLGIAVELGEEFIDLQFQAALAINQGRARGKDQYGSVERDRVESIGTKFIYSPGGFQV</sequence>
<reference evidence="1" key="1">
    <citation type="submission" date="2015-06" db="EMBL/GenBank/DDBJ databases">
        <authorList>
            <person name="Joergensen T."/>
        </authorList>
    </citation>
    <scope>NUCLEOTIDE SEQUENCE</scope>
    <source>
        <strain evidence="1">RGFK1662</strain>
    </source>
</reference>
<dbReference type="EMBL" id="LN854167">
    <property type="protein sequence ID" value="CRY97611.1"/>
    <property type="molecule type" value="Genomic_DNA"/>
</dbReference>
<evidence type="ECO:0000313" key="1">
    <source>
        <dbReference type="EMBL" id="CRY97611.1"/>
    </source>
</evidence>
<organism evidence="1">
    <name type="scientific">uncultured prokaryote</name>
    <dbReference type="NCBI Taxonomy" id="198431"/>
    <lineage>
        <taxon>unclassified sequences</taxon>
        <taxon>environmental samples</taxon>
    </lineage>
</organism>
<name>A0A0H5Q6E4_9ZZZZ</name>
<dbReference type="AlphaFoldDB" id="A0A0H5Q6E4"/>
<proteinExistence type="predicted"/>
<protein>
    <submittedName>
        <fullName evidence="1">Uncharacterized protein</fullName>
    </submittedName>
</protein>
<accession>A0A0H5Q6E4</accession>
<reference evidence="1" key="2">
    <citation type="submission" date="2015-07" db="EMBL/GenBank/DDBJ databases">
        <title>Plasmids, circular viruses and viroids from rat gut.</title>
        <authorList>
            <person name="Jorgensen T.J."/>
            <person name="Hansen M.A."/>
            <person name="Xu Z."/>
            <person name="Tabak M.A."/>
            <person name="Sorensen S.J."/>
            <person name="Hansen L.H."/>
        </authorList>
    </citation>
    <scope>NUCLEOTIDE SEQUENCE</scope>
    <source>
        <strain evidence="1">RGFK1662</strain>
    </source>
</reference>